<dbReference type="Proteomes" id="UP000034034">
    <property type="component" value="Chromosome"/>
</dbReference>
<name>A0A0F7FYK4_9ACTN</name>
<keyword evidence="1" id="KW-0808">Transferase</keyword>
<reference evidence="3" key="1">
    <citation type="submission" date="2019-08" db="EMBL/GenBank/DDBJ databases">
        <title>Complete genome sequence of a mangrove-derived Streptomyces xiamenensis.</title>
        <authorList>
            <person name="Xu J."/>
        </authorList>
    </citation>
    <scope>NUCLEOTIDE SEQUENCE</scope>
    <source>
        <strain evidence="3">318</strain>
    </source>
</reference>
<feature type="domain" description="Methyltransferase" evidence="2">
    <location>
        <begin position="40"/>
        <end position="132"/>
    </location>
</feature>
<dbReference type="GO" id="GO:0032259">
    <property type="term" value="P:methylation"/>
    <property type="evidence" value="ECO:0007669"/>
    <property type="project" value="UniProtKB-KW"/>
</dbReference>
<accession>A0A0F7FYK4</accession>
<dbReference type="PANTHER" id="PTHR43861">
    <property type="entry name" value="TRANS-ACONITATE 2-METHYLTRANSFERASE-RELATED"/>
    <property type="match status" value="1"/>
</dbReference>
<organism evidence="3 4">
    <name type="scientific">Streptomyces xiamenensis</name>
    <dbReference type="NCBI Taxonomy" id="408015"/>
    <lineage>
        <taxon>Bacteria</taxon>
        <taxon>Bacillati</taxon>
        <taxon>Actinomycetota</taxon>
        <taxon>Actinomycetes</taxon>
        <taxon>Kitasatosporales</taxon>
        <taxon>Streptomycetaceae</taxon>
        <taxon>Streptomyces</taxon>
    </lineage>
</organism>
<dbReference type="InterPro" id="IPR029063">
    <property type="entry name" value="SAM-dependent_MTases_sf"/>
</dbReference>
<evidence type="ECO:0000259" key="2">
    <source>
        <dbReference type="Pfam" id="PF13649"/>
    </source>
</evidence>
<gene>
    <name evidence="3" type="ORF">SXIM_42830</name>
</gene>
<dbReference type="RefSeq" id="WP_046724893.1">
    <property type="nucleotide sequence ID" value="NZ_CP009922.3"/>
</dbReference>
<dbReference type="STRING" id="408015.SXIM_42830"/>
<dbReference type="EMBL" id="CP009922">
    <property type="protein sequence ID" value="AKG45667.1"/>
    <property type="molecule type" value="Genomic_DNA"/>
</dbReference>
<keyword evidence="3" id="KW-0489">Methyltransferase</keyword>
<evidence type="ECO:0000313" key="3">
    <source>
        <dbReference type="EMBL" id="AKG45667.1"/>
    </source>
</evidence>
<dbReference type="PATRIC" id="fig|408015.6.peg.4336"/>
<proteinExistence type="predicted"/>
<dbReference type="SUPFAM" id="SSF53335">
    <property type="entry name" value="S-adenosyl-L-methionine-dependent methyltransferases"/>
    <property type="match status" value="1"/>
</dbReference>
<dbReference type="KEGG" id="sxi:SXIM_42830"/>
<evidence type="ECO:0000313" key="4">
    <source>
        <dbReference type="Proteomes" id="UP000034034"/>
    </source>
</evidence>
<protein>
    <submittedName>
        <fullName evidence="3">Methyltransferase type 12</fullName>
    </submittedName>
</protein>
<dbReference type="Pfam" id="PF13649">
    <property type="entry name" value="Methyltransf_25"/>
    <property type="match status" value="1"/>
</dbReference>
<dbReference type="AlphaFoldDB" id="A0A0F7FYK4"/>
<dbReference type="GO" id="GO:0008168">
    <property type="term" value="F:methyltransferase activity"/>
    <property type="evidence" value="ECO:0007669"/>
    <property type="project" value="UniProtKB-KW"/>
</dbReference>
<dbReference type="InterPro" id="IPR041698">
    <property type="entry name" value="Methyltransf_25"/>
</dbReference>
<dbReference type="HOGENOM" id="CLU_069129_7_4_11"/>
<dbReference type="CDD" id="cd02440">
    <property type="entry name" value="AdoMet_MTases"/>
    <property type="match status" value="1"/>
</dbReference>
<evidence type="ECO:0000256" key="1">
    <source>
        <dbReference type="ARBA" id="ARBA00022679"/>
    </source>
</evidence>
<sequence>MADRQFEDESLAALYDLFCPWDPRGDFSYYFPLVMAAGSVLDVGCGTGMLLHRAREAGHTGRLTGIDPAHGMLEVARARTDIEWIHGDLSTAAPEGAFDLVVMSGHAFQVFVTDDALRANLAAIRSLLSEDGRFAFDTRNPADRAWERWTPEHGREVTGPGGELIRSEHRVTAAGGGTVSFTTSYTTDGGPPELSHSTLRFLDRPELAAFLTEAGLEIVTQHGDWDGSPVTDGSIEIITVARRA</sequence>
<dbReference type="GO" id="GO:0017000">
    <property type="term" value="P:antibiotic biosynthetic process"/>
    <property type="evidence" value="ECO:0007669"/>
    <property type="project" value="UniProtKB-ARBA"/>
</dbReference>
<dbReference type="Gene3D" id="3.40.50.150">
    <property type="entry name" value="Vaccinia Virus protein VP39"/>
    <property type="match status" value="1"/>
</dbReference>
<keyword evidence="4" id="KW-1185">Reference proteome</keyword>